<dbReference type="InterPro" id="IPR042635">
    <property type="entry name" value="MEGF10/SREC1/2-like"/>
</dbReference>
<feature type="domain" description="Tyrosine-protein phosphatase" evidence="7">
    <location>
        <begin position="1615"/>
        <end position="1866"/>
    </location>
</feature>
<sequence>MMKYFCCCLLFLNTLGHQIFIADYTPTCAVGWFGSSCQFKCRCQLPCHSNGECPGGCQTGWFGHKCQYQDLITSAQASLVLNGGELSRLRDNNERTCITERTVTVDLKMEFYFSWLRAVINYSQNYSLNVVFQNSNQQNVTCKVKRKIEVDKKYLDYQCFSTIRVRYVTLHVAGCQICSLWISGGKNVALKLFTNQSTTYHDRGQSFNAVDGNTDSDYFKGSCTHTDLKDANPNWQLVFRPPALINRIVIYNRQGPDSKRLKQFSLTTLNVDNIWSNGVPCPSKHKSPEKRLKMIAIDGPRDIPNNNEVFLTLCEVEAYEECPKDLWGLECEQFCKSTCEDGCRQDDGRCTEYCIGYSDPPSCSKECPEGSWGANCLKTCSPSCSASNKCDKITGECLDGCKPGFQMPSCEQKCIDGLFGANCSQPCSVFCEDKPCHYRDGTCTQCRPGYRGRHCSQTCDFGFYGRNCSEKCSPFCKYEICYPETGLCKSCIPGYRGGFCNEECQEGKWGDNCSSPCSSNCITYDTCNKMTGECQGGCKPGFQTPNCEKKCVDGLYGTNCSHPCPAFCEEKMCNHEDGTCTNCIDGYTGSHCVETCDSGFYGKNCTELCSTFCKDQDCYPETGLCKSCSPGYTGKNCTEECQEGTWGDNCSNTCSFNCHTNCKCDKTNGVCQDGCKPGFQMPTCLEKCKDGTWGDKCSTNCSSNCITSKKCDETTGECQDGCKPGFKMPFCEEKCSEGTWGDNCSNICSANCITNNQCDQITGECQDGCKPGFQTPNCEEKCFDGLHGANCSQPCSVFCEDKPCNPRDGTCTLCIDGYKGKHCLETCDFGFYGTNCSEKCSTFCNYEICYPQNGLCKSCIPGYRGGYCNEECDKGTWGDNCSKPCSTNCFMNNKCERITGKCQDGCKPGFQLPNCEEKCIEGFYGTNCSQPCSVFCEGKTCNHRDGSCTNCKEGYKGSHCLETCDPGFHGKNCTEHCSTFCKDQDCYPETGLCKSCSPGYRGDYCTEDCGEGTWGYNCLTSCSTNCIMKGNCDKVTGECKDGCKPGFQIPICDEQCIEGFYGPNCSQLCSDFCEENTCDHRDGTCNHCRDGYKGSHCLETCEYGFYGKNCTEECSTFCKDQDCYPETGQCIFCSPGYTGDNCTEDCEEGTWGDNCSNPCSTNCIINNMCDKATGECQDGCKPGYQIPDCEEQCMDGFYGTNCFESCSAFCEEKTCNHEDGTCTNCIDGFQGNHCLDTCDPGFYGKNCTELCSTFCKDQDCYPETGLCTSCSPGYTGDNCTEECLEGTWGDNCLNPCSTNCVSNTTCDTITGECQDGCLIGFQLPNCEEKCIDGFYGTNCSQLCSDFCEYQSCNHEDGTCTQCRDGYKGSHCLETCDPGFYGKNCTELCSTFCKDQECYPETGLCTFCSPGYTGDNCTEDCEEGTWGDNCSSTCSTNCISNYKCDKTTGECQGGCQIGFQIPSCEEQCIEGFYGANCSQRCSVFCEEKSCNYKDGTCTICIDGYTGSHCLETLQSNSGDSAVITITIIILSLLIMVAVVGLIWRFRKQETLPFKLLSSSKKSIKKCNTDIKDDIELDLQNTETSSEQQTDSNTLDTTSVSVQELLAYLTSKGKEFLVQQFKSVPQSNSVTTQASLSDVNKAENMHANICPYDCSNICLKRNVNNSEGDCINTSYVTSFKADATFVAVQGSNKDIMNDFIRMLWEQKTDITVMLANTVENEKLKCQQYWPDKGTLLFGKINVELLSTEKFADFSMRKLELSEDDENSHILTQFHLNTWPDQDVPASPWGLVEFYHKVSSFQTSKPIVVHSSAGVGCTGTFIGFWDLIDQAQKTGHIDFFDTLVRLRQDRIGIQTVEQYVFLHQAVLVASLYLKTYTKVNNFYEKNVELTERTSSGKTKLEEEYQNILNTLAYLRNELNSVTSSSKNRFSNIFPESDYRVVLASEPKDSRHFINAVFVPNFRHKNQHILTQLPMPQTLVDFWRMVTEYKVSLVVTFEADTSATDESLAEYLPSNEDQVIMCTPFQIHSAFRNETDLWEEKKVTVYNKSEHHKLVHLKSKFTDLDSTKLLMFVKQLRSYDVSGKTVYMCRNGATYSGLISVLHDLLDRLDNDTLCSIPIRVGLIKTVRPQAISTLEQYKALFDILSQYTENLTVISETHTAL</sequence>
<feature type="domain" description="Tyrosine specific protein phosphatases" evidence="8">
    <location>
        <begin position="1789"/>
        <end position="1858"/>
    </location>
</feature>
<dbReference type="Proteomes" id="UP001165740">
    <property type="component" value="Chromosome 5"/>
</dbReference>
<dbReference type="SMART" id="SM00261">
    <property type="entry name" value="FU"/>
    <property type="match status" value="12"/>
</dbReference>
<dbReference type="GO" id="GO:0046872">
    <property type="term" value="F:metal ion binding"/>
    <property type="evidence" value="ECO:0007669"/>
    <property type="project" value="UniProtKB-KW"/>
</dbReference>
<dbReference type="SMART" id="SM00181">
    <property type="entry name" value="EGF"/>
    <property type="match status" value="26"/>
</dbReference>
<feature type="domain" description="Tyrosine-protein phosphatase" evidence="7">
    <location>
        <begin position="1897"/>
        <end position="2144"/>
    </location>
</feature>
<dbReference type="Gene3D" id="2.170.300.10">
    <property type="entry name" value="Tie2 ligand-binding domain superfamily"/>
    <property type="match status" value="8"/>
</dbReference>
<evidence type="ECO:0000256" key="6">
    <source>
        <dbReference type="SAM" id="SignalP"/>
    </source>
</evidence>
<dbReference type="GO" id="GO:0004725">
    <property type="term" value="F:protein tyrosine phosphatase activity"/>
    <property type="evidence" value="ECO:0007669"/>
    <property type="project" value="InterPro"/>
</dbReference>
<dbReference type="PANTHER" id="PTHR24043">
    <property type="entry name" value="SCAVENGER RECEPTOR CLASS F"/>
    <property type="match status" value="1"/>
</dbReference>
<protein>
    <submittedName>
        <fullName evidence="10">Uncharacterized protein LOC106078339</fullName>
    </submittedName>
</protein>
<dbReference type="SMART" id="SM00607">
    <property type="entry name" value="FTP"/>
    <property type="match status" value="1"/>
</dbReference>
<name>A0A9W3AC67_BIOGL</name>
<evidence type="ECO:0000313" key="9">
    <source>
        <dbReference type="Proteomes" id="UP001165740"/>
    </source>
</evidence>
<dbReference type="SUPFAM" id="SSF49785">
    <property type="entry name" value="Galactose-binding domain-like"/>
    <property type="match status" value="1"/>
</dbReference>
<dbReference type="SMART" id="SM00404">
    <property type="entry name" value="PTPc_motif"/>
    <property type="match status" value="1"/>
</dbReference>
<dbReference type="CDD" id="cd00047">
    <property type="entry name" value="PTPc"/>
    <property type="match status" value="2"/>
</dbReference>
<reference evidence="10" key="1">
    <citation type="submission" date="2025-08" db="UniProtKB">
        <authorList>
            <consortium name="RefSeq"/>
        </authorList>
    </citation>
    <scope>IDENTIFICATION</scope>
</reference>
<dbReference type="SUPFAM" id="SSF57184">
    <property type="entry name" value="Growth factor receptor domain"/>
    <property type="match status" value="2"/>
</dbReference>
<dbReference type="InterPro" id="IPR002049">
    <property type="entry name" value="LE_dom"/>
</dbReference>
<dbReference type="Gene3D" id="2.60.120.260">
    <property type="entry name" value="Galactose-binding domain-like"/>
    <property type="match status" value="1"/>
</dbReference>
<evidence type="ECO:0000313" key="10">
    <source>
        <dbReference type="RefSeq" id="XP_055884821.1"/>
    </source>
</evidence>
<dbReference type="InterPro" id="IPR003595">
    <property type="entry name" value="Tyr_Pase_cat"/>
</dbReference>
<keyword evidence="2" id="KW-0479">Metal-binding</keyword>
<dbReference type="GO" id="GO:0005044">
    <property type="term" value="F:scavenger receptor activity"/>
    <property type="evidence" value="ECO:0007669"/>
    <property type="project" value="InterPro"/>
</dbReference>
<evidence type="ECO:0000259" key="8">
    <source>
        <dbReference type="PROSITE" id="PS50056"/>
    </source>
</evidence>
<dbReference type="PROSITE" id="PS50055">
    <property type="entry name" value="TYR_PHOSPHATASE_PTP"/>
    <property type="match status" value="2"/>
</dbReference>
<keyword evidence="1" id="KW-0245">EGF-like domain</keyword>
<gene>
    <name evidence="10" type="primary">LOC106078339</name>
</gene>
<feature type="transmembrane region" description="Helical" evidence="5">
    <location>
        <begin position="1520"/>
        <end position="1542"/>
    </location>
</feature>
<feature type="signal peptide" evidence="6">
    <location>
        <begin position="1"/>
        <end position="16"/>
    </location>
</feature>
<organism evidence="9 10">
    <name type="scientific">Biomphalaria glabrata</name>
    <name type="common">Bloodfluke planorb</name>
    <name type="synonym">Freshwater snail</name>
    <dbReference type="NCBI Taxonomy" id="6526"/>
    <lineage>
        <taxon>Eukaryota</taxon>
        <taxon>Metazoa</taxon>
        <taxon>Spiralia</taxon>
        <taxon>Lophotrochozoa</taxon>
        <taxon>Mollusca</taxon>
        <taxon>Gastropoda</taxon>
        <taxon>Heterobranchia</taxon>
        <taxon>Euthyneura</taxon>
        <taxon>Panpulmonata</taxon>
        <taxon>Hygrophila</taxon>
        <taxon>Lymnaeoidea</taxon>
        <taxon>Planorbidae</taxon>
        <taxon>Biomphalaria</taxon>
    </lineage>
</organism>
<dbReference type="InterPro" id="IPR029021">
    <property type="entry name" value="Prot-tyrosine_phosphatase-like"/>
</dbReference>
<feature type="chain" id="PRO_5040810698" evidence="6">
    <location>
        <begin position="17"/>
        <end position="2158"/>
    </location>
</feature>
<dbReference type="PROSITE" id="PS50056">
    <property type="entry name" value="TYR_PHOSPHATASE_2"/>
    <property type="match status" value="2"/>
</dbReference>
<dbReference type="RefSeq" id="XP_055884821.1">
    <property type="nucleotide sequence ID" value="XM_056028846.1"/>
</dbReference>
<dbReference type="InterPro" id="IPR000387">
    <property type="entry name" value="Tyr_Pase_dom"/>
</dbReference>
<dbReference type="InterPro" id="IPR000242">
    <property type="entry name" value="PTP_cat"/>
</dbReference>
<evidence type="ECO:0000256" key="4">
    <source>
        <dbReference type="ARBA" id="ARBA00023157"/>
    </source>
</evidence>
<dbReference type="SMART" id="SM00194">
    <property type="entry name" value="PTPc"/>
    <property type="match status" value="2"/>
</dbReference>
<dbReference type="GeneID" id="106078339"/>
<dbReference type="InterPro" id="IPR000742">
    <property type="entry name" value="EGF"/>
</dbReference>
<dbReference type="Pfam" id="PF22633">
    <property type="entry name" value="F5_F8_type_C_2"/>
    <property type="match status" value="1"/>
</dbReference>
<dbReference type="PRINTS" id="PR00700">
    <property type="entry name" value="PRTYPHPHTASE"/>
</dbReference>
<keyword evidence="6" id="KW-0732">Signal</keyword>
<dbReference type="SUPFAM" id="SSF52799">
    <property type="entry name" value="(Phosphotyrosine protein) phosphatases II"/>
    <property type="match status" value="2"/>
</dbReference>
<proteinExistence type="predicted"/>
<evidence type="ECO:0000256" key="5">
    <source>
        <dbReference type="SAM" id="Phobius"/>
    </source>
</evidence>
<keyword evidence="5" id="KW-0812">Transmembrane</keyword>
<dbReference type="PANTHER" id="PTHR24043:SF8">
    <property type="entry name" value="EGF-LIKE DOMAIN-CONTAINING PROTEIN"/>
    <property type="match status" value="1"/>
</dbReference>
<dbReference type="InterPro" id="IPR008979">
    <property type="entry name" value="Galactose-bd-like_sf"/>
</dbReference>
<dbReference type="InterPro" id="IPR006212">
    <property type="entry name" value="Furin_repeat"/>
</dbReference>
<dbReference type="OMA" id="CYPETGL"/>
<evidence type="ECO:0000256" key="3">
    <source>
        <dbReference type="ARBA" id="ARBA00022837"/>
    </source>
</evidence>
<dbReference type="Gene3D" id="3.90.190.10">
    <property type="entry name" value="Protein tyrosine phosphatase superfamily"/>
    <property type="match status" value="2"/>
</dbReference>
<keyword evidence="3" id="KW-0106">Calcium</keyword>
<dbReference type="SMART" id="SM00180">
    <property type="entry name" value="EGF_Lam"/>
    <property type="match status" value="16"/>
</dbReference>
<evidence type="ECO:0000256" key="2">
    <source>
        <dbReference type="ARBA" id="ARBA00022723"/>
    </source>
</evidence>
<feature type="domain" description="Tyrosine specific protein phosphatases" evidence="8">
    <location>
        <begin position="2063"/>
        <end position="2135"/>
    </location>
</feature>
<dbReference type="OrthoDB" id="6131898at2759"/>
<evidence type="ECO:0000259" key="7">
    <source>
        <dbReference type="PROSITE" id="PS50055"/>
    </source>
</evidence>
<keyword evidence="5" id="KW-1133">Transmembrane helix</keyword>
<keyword evidence="4" id="KW-1015">Disulfide bond</keyword>
<accession>A0A9W3AC67</accession>
<dbReference type="Pfam" id="PF00102">
    <property type="entry name" value="Y_phosphatase"/>
    <property type="match status" value="2"/>
</dbReference>
<keyword evidence="5" id="KW-0472">Membrane</keyword>
<evidence type="ECO:0000256" key="1">
    <source>
        <dbReference type="ARBA" id="ARBA00022536"/>
    </source>
</evidence>
<dbReference type="InterPro" id="IPR006585">
    <property type="entry name" value="FTP1"/>
</dbReference>
<dbReference type="InterPro" id="IPR009030">
    <property type="entry name" value="Growth_fac_rcpt_cys_sf"/>
</dbReference>
<keyword evidence="9" id="KW-1185">Reference proteome</keyword>